<dbReference type="EMBL" id="BAABRO010000012">
    <property type="protein sequence ID" value="GAA5508982.1"/>
    <property type="molecule type" value="Genomic_DNA"/>
</dbReference>
<dbReference type="Proteomes" id="UP001416858">
    <property type="component" value="Unassembled WGS sequence"/>
</dbReference>
<evidence type="ECO:0000313" key="2">
    <source>
        <dbReference type="EMBL" id="GAA5508982.1"/>
    </source>
</evidence>
<sequence length="263" mass="29151">MSWNRIWVIHIGTLVAAGVWAVADPKFETTLHYAWSAPEHLVSQVGWGRTLLFLMASLVASSSLMAMFAAMFSRCGGNVRSRSLRSLLAMTAIVAGWCSLGIHHDAIAWQGKRIRFAWRVDELEAVAAPLRKAWPTRDGELSTIGPFMAYPFGNPTTLVLLHSPWLVDDRVYVSAVERGSSGSIKLQLTGSDGGDWVEWHPPQSRPASFTGGLADPHQMQAVTAIGSGWYLVRYDDHRRFMDPHSEIPQMTLNSELAEHVETL</sequence>
<dbReference type="RefSeq" id="WP_345685729.1">
    <property type="nucleotide sequence ID" value="NZ_BAABRO010000012.1"/>
</dbReference>
<keyword evidence="3" id="KW-1185">Reference proteome</keyword>
<keyword evidence="1" id="KW-0812">Transmembrane</keyword>
<keyword evidence="1" id="KW-0472">Membrane</keyword>
<reference evidence="2 3" key="1">
    <citation type="submission" date="2024-02" db="EMBL/GenBank/DDBJ databases">
        <title>Rhodopirellula caenicola NBRC 110016.</title>
        <authorList>
            <person name="Ichikawa N."/>
            <person name="Katano-Makiyama Y."/>
            <person name="Hidaka K."/>
        </authorList>
    </citation>
    <scope>NUCLEOTIDE SEQUENCE [LARGE SCALE GENOMIC DNA]</scope>
    <source>
        <strain evidence="2 3">NBRC 110016</strain>
    </source>
</reference>
<accession>A0ABP9VV31</accession>
<protein>
    <submittedName>
        <fullName evidence="2">Uncharacterized protein</fullName>
    </submittedName>
</protein>
<comment type="caution">
    <text evidence="2">The sequence shown here is derived from an EMBL/GenBank/DDBJ whole genome shotgun (WGS) entry which is preliminary data.</text>
</comment>
<evidence type="ECO:0000256" key="1">
    <source>
        <dbReference type="SAM" id="Phobius"/>
    </source>
</evidence>
<name>A0ABP9VV31_9BACT</name>
<feature type="transmembrane region" description="Helical" evidence="1">
    <location>
        <begin position="51"/>
        <end position="72"/>
    </location>
</feature>
<proteinExistence type="predicted"/>
<evidence type="ECO:0000313" key="3">
    <source>
        <dbReference type="Proteomes" id="UP001416858"/>
    </source>
</evidence>
<gene>
    <name evidence="2" type="ORF">Rcae01_04451</name>
</gene>
<feature type="transmembrane region" description="Helical" evidence="1">
    <location>
        <begin position="84"/>
        <end position="102"/>
    </location>
</feature>
<organism evidence="2 3">
    <name type="scientific">Novipirellula caenicola</name>
    <dbReference type="NCBI Taxonomy" id="1536901"/>
    <lineage>
        <taxon>Bacteria</taxon>
        <taxon>Pseudomonadati</taxon>
        <taxon>Planctomycetota</taxon>
        <taxon>Planctomycetia</taxon>
        <taxon>Pirellulales</taxon>
        <taxon>Pirellulaceae</taxon>
        <taxon>Novipirellula</taxon>
    </lineage>
</organism>
<keyword evidence="1" id="KW-1133">Transmembrane helix</keyword>